<dbReference type="AlphaFoldDB" id="A0A0H2RC77"/>
<organism evidence="1 2">
    <name type="scientific">Schizopora paradoxa</name>
    <dbReference type="NCBI Taxonomy" id="27342"/>
    <lineage>
        <taxon>Eukaryota</taxon>
        <taxon>Fungi</taxon>
        <taxon>Dikarya</taxon>
        <taxon>Basidiomycota</taxon>
        <taxon>Agaricomycotina</taxon>
        <taxon>Agaricomycetes</taxon>
        <taxon>Hymenochaetales</taxon>
        <taxon>Schizoporaceae</taxon>
        <taxon>Schizopora</taxon>
    </lineage>
</organism>
<name>A0A0H2RC77_9AGAM</name>
<accession>A0A0H2RC77</accession>
<evidence type="ECO:0000313" key="1">
    <source>
        <dbReference type="EMBL" id="KLO07078.1"/>
    </source>
</evidence>
<reference evidence="1 2" key="1">
    <citation type="submission" date="2015-04" db="EMBL/GenBank/DDBJ databases">
        <title>Complete genome sequence of Schizopora paradoxa KUC8140, a cosmopolitan wood degrader in East Asia.</title>
        <authorList>
            <consortium name="DOE Joint Genome Institute"/>
            <person name="Min B."/>
            <person name="Park H."/>
            <person name="Jang Y."/>
            <person name="Kim J.-J."/>
            <person name="Kim K.H."/>
            <person name="Pangilinan J."/>
            <person name="Lipzen A."/>
            <person name="Riley R."/>
            <person name="Grigoriev I.V."/>
            <person name="Spatafora J.W."/>
            <person name="Choi I.-G."/>
        </authorList>
    </citation>
    <scope>NUCLEOTIDE SEQUENCE [LARGE SCALE GENOMIC DNA]</scope>
    <source>
        <strain evidence="1 2">KUC8140</strain>
    </source>
</reference>
<evidence type="ECO:0000313" key="2">
    <source>
        <dbReference type="Proteomes" id="UP000053477"/>
    </source>
</evidence>
<gene>
    <name evidence="1" type="ORF">SCHPADRAFT_945572</name>
</gene>
<keyword evidence="2" id="KW-1185">Reference proteome</keyword>
<proteinExistence type="predicted"/>
<sequence>MSNYLICSAKHKLAAFHLAPTLRTVASFYETDVAKCVRLLQYLLYARPCQEFAKHVERNQFSSLISLTVEFLSSTWALRERSVQCLLAKLFPDAKRTQLQFASRKASTSVLKTLTSQSQLPFLVQKKPLGASRVFGSEQSFNAIVHPDEQIKRLSALPHFQPNTDIFPLSNQPRYLSSDPTSWSQHYEPKVNSRKFAWYRRDMRPFYVFERDDARAANGSASCLLRGFPERIVVIKNINMRLVSPYSGNGLGSPKQPVSRRHIDFSAPQVL</sequence>
<dbReference type="EMBL" id="KQ086162">
    <property type="protein sequence ID" value="KLO07078.1"/>
    <property type="molecule type" value="Genomic_DNA"/>
</dbReference>
<protein>
    <submittedName>
        <fullName evidence="1">Uncharacterized protein</fullName>
    </submittedName>
</protein>
<dbReference type="InParanoid" id="A0A0H2RC77"/>
<dbReference type="Proteomes" id="UP000053477">
    <property type="component" value="Unassembled WGS sequence"/>
</dbReference>